<dbReference type="AlphaFoldDB" id="A0A1X7KZZ9"/>
<dbReference type="RefSeq" id="WP_085518474.1">
    <property type="nucleotide sequence ID" value="NZ_FXAW01000007.1"/>
</dbReference>
<feature type="transmembrane region" description="Helical" evidence="5">
    <location>
        <begin position="96"/>
        <end position="114"/>
    </location>
</feature>
<reference evidence="7" key="1">
    <citation type="submission" date="2017-04" db="EMBL/GenBank/DDBJ databases">
        <authorList>
            <person name="Varghese N."/>
            <person name="Submissions S."/>
        </authorList>
    </citation>
    <scope>NUCLEOTIDE SEQUENCE [LARGE SCALE GENOMIC DNA]</scope>
    <source>
        <strain evidence="7">DSM 4125</strain>
    </source>
</reference>
<sequence>MKTKILTGLAILVGLMLVNSGLNKFLNYMPMEMAEDATAIINSFIASKWLWPLVAMVEISGGILFALPKTRALGAIVLLPVTIGILLFNLTWTPSTAPVAAVILAVNIWAIVEARKQYTPLIKN</sequence>
<evidence type="ECO:0000313" key="7">
    <source>
        <dbReference type="Proteomes" id="UP000193804"/>
    </source>
</evidence>
<evidence type="ECO:0000256" key="5">
    <source>
        <dbReference type="SAM" id="Phobius"/>
    </source>
</evidence>
<keyword evidence="7" id="KW-1185">Reference proteome</keyword>
<organism evidence="6 7">
    <name type="scientific">Marivirga sericea</name>
    <dbReference type="NCBI Taxonomy" id="1028"/>
    <lineage>
        <taxon>Bacteria</taxon>
        <taxon>Pseudomonadati</taxon>
        <taxon>Bacteroidota</taxon>
        <taxon>Cytophagia</taxon>
        <taxon>Cytophagales</taxon>
        <taxon>Marivirgaceae</taxon>
        <taxon>Marivirga</taxon>
    </lineage>
</organism>
<feature type="transmembrane region" description="Helical" evidence="5">
    <location>
        <begin position="49"/>
        <end position="67"/>
    </location>
</feature>
<comment type="subcellular location">
    <subcellularLocation>
        <location evidence="1">Membrane</location>
        <topology evidence="1">Multi-pass membrane protein</topology>
    </subcellularLocation>
</comment>
<dbReference type="InterPro" id="IPR032808">
    <property type="entry name" value="DoxX"/>
</dbReference>
<accession>A0A1X7KZZ9</accession>
<proteinExistence type="predicted"/>
<keyword evidence="3 5" id="KW-1133">Transmembrane helix</keyword>
<evidence type="ECO:0000313" key="6">
    <source>
        <dbReference type="EMBL" id="SMG47010.1"/>
    </source>
</evidence>
<keyword evidence="4 5" id="KW-0472">Membrane</keyword>
<protein>
    <submittedName>
        <fullName evidence="6">DoxX protein</fullName>
    </submittedName>
</protein>
<gene>
    <name evidence="6" type="ORF">SAMN05661096_03341</name>
</gene>
<evidence type="ECO:0000256" key="3">
    <source>
        <dbReference type="ARBA" id="ARBA00022989"/>
    </source>
</evidence>
<evidence type="ECO:0000256" key="1">
    <source>
        <dbReference type="ARBA" id="ARBA00004141"/>
    </source>
</evidence>
<dbReference type="Pfam" id="PF07681">
    <property type="entry name" value="DoxX"/>
    <property type="match status" value="1"/>
</dbReference>
<evidence type="ECO:0000256" key="4">
    <source>
        <dbReference type="ARBA" id="ARBA00023136"/>
    </source>
</evidence>
<dbReference type="GO" id="GO:0016020">
    <property type="term" value="C:membrane"/>
    <property type="evidence" value="ECO:0007669"/>
    <property type="project" value="UniProtKB-SubCell"/>
</dbReference>
<dbReference type="OrthoDB" id="8161897at2"/>
<name>A0A1X7KZZ9_9BACT</name>
<evidence type="ECO:0000256" key="2">
    <source>
        <dbReference type="ARBA" id="ARBA00022692"/>
    </source>
</evidence>
<dbReference type="STRING" id="1028.SAMN05661096_03341"/>
<keyword evidence="2 5" id="KW-0812">Transmembrane</keyword>
<dbReference type="Proteomes" id="UP000193804">
    <property type="component" value="Unassembled WGS sequence"/>
</dbReference>
<feature type="transmembrane region" description="Helical" evidence="5">
    <location>
        <begin position="72"/>
        <end position="90"/>
    </location>
</feature>
<dbReference type="EMBL" id="FXAW01000007">
    <property type="protein sequence ID" value="SMG47010.1"/>
    <property type="molecule type" value="Genomic_DNA"/>
</dbReference>